<dbReference type="Pfam" id="PF05860">
    <property type="entry name" value="TPS"/>
    <property type="match status" value="1"/>
</dbReference>
<dbReference type="InterPro" id="IPR011050">
    <property type="entry name" value="Pectin_lyase_fold/virulence"/>
</dbReference>
<keyword evidence="2" id="KW-0732">Signal</keyword>
<name>A0A937CWJ5_9BURK</name>
<dbReference type="SUPFAM" id="SSF51126">
    <property type="entry name" value="Pectin lyase-like"/>
    <property type="match status" value="1"/>
</dbReference>
<feature type="compositionally biased region" description="Basic and acidic residues" evidence="1">
    <location>
        <begin position="1882"/>
        <end position="1896"/>
    </location>
</feature>
<feature type="chain" id="PRO_5037462217" evidence="2">
    <location>
        <begin position="51"/>
        <end position="1908"/>
    </location>
</feature>
<comment type="caution">
    <text evidence="4">The sequence shown here is derived from an EMBL/GenBank/DDBJ whole genome shotgun (WGS) entry which is preliminary data.</text>
</comment>
<evidence type="ECO:0000313" key="5">
    <source>
        <dbReference type="Proteomes" id="UP000599109"/>
    </source>
</evidence>
<evidence type="ECO:0000313" key="4">
    <source>
        <dbReference type="EMBL" id="MBL0394773.1"/>
    </source>
</evidence>
<feature type="domain" description="Filamentous haemagglutinin FhaB/tRNA nuclease CdiA-like TPS" evidence="3">
    <location>
        <begin position="48"/>
        <end position="164"/>
    </location>
</feature>
<evidence type="ECO:0000259" key="3">
    <source>
        <dbReference type="SMART" id="SM00912"/>
    </source>
</evidence>
<dbReference type="RefSeq" id="WP_201677436.1">
    <property type="nucleotide sequence ID" value="NZ_JAEQNE010000009.1"/>
</dbReference>
<feature type="region of interest" description="Disordered" evidence="1">
    <location>
        <begin position="1877"/>
        <end position="1896"/>
    </location>
</feature>
<proteinExistence type="predicted"/>
<dbReference type="EMBL" id="JAEQNE010000009">
    <property type="protein sequence ID" value="MBL0394773.1"/>
    <property type="molecule type" value="Genomic_DNA"/>
</dbReference>
<dbReference type="Proteomes" id="UP000599109">
    <property type="component" value="Unassembled WGS sequence"/>
</dbReference>
<dbReference type="InterPro" id="IPR041248">
    <property type="entry name" value="YDG"/>
</dbReference>
<dbReference type="NCBIfam" id="TIGR01901">
    <property type="entry name" value="adhes_NPXG"/>
    <property type="match status" value="1"/>
</dbReference>
<organism evidence="4 5">
    <name type="scientific">Ramlibacter monticola</name>
    <dbReference type="NCBI Taxonomy" id="1926872"/>
    <lineage>
        <taxon>Bacteria</taxon>
        <taxon>Pseudomonadati</taxon>
        <taxon>Pseudomonadota</taxon>
        <taxon>Betaproteobacteria</taxon>
        <taxon>Burkholderiales</taxon>
        <taxon>Comamonadaceae</taxon>
        <taxon>Ramlibacter</taxon>
    </lineage>
</organism>
<feature type="signal peptide" evidence="2">
    <location>
        <begin position="1"/>
        <end position="50"/>
    </location>
</feature>
<evidence type="ECO:0000256" key="2">
    <source>
        <dbReference type="SAM" id="SignalP"/>
    </source>
</evidence>
<dbReference type="Pfam" id="PF18657">
    <property type="entry name" value="YDG"/>
    <property type="match status" value="1"/>
</dbReference>
<reference evidence="4 5" key="1">
    <citation type="journal article" date="2017" name="Int. J. Syst. Evol. Microbiol.">
        <title>Ramlibacter monticola sp. nov., isolated from forest soil.</title>
        <authorList>
            <person name="Chaudhary D.K."/>
            <person name="Kim J."/>
        </authorList>
    </citation>
    <scope>NUCLEOTIDE SEQUENCE [LARGE SCALE GENOMIC DNA]</scope>
    <source>
        <strain evidence="4 5">KACC 19175</strain>
    </source>
</reference>
<dbReference type="InterPro" id="IPR041286">
    <property type="entry name" value="MBG_2"/>
</dbReference>
<protein>
    <submittedName>
        <fullName evidence="4">Filamentous hemagglutinin N-terminal domain-containing protein</fullName>
    </submittedName>
</protein>
<sequence length="1908" mass="184426">MSRNFRRCHGIPQGVRPLRAPHPMAAGFRPAGALLALATAFALPAPPAGAQPVPLQAIHGGATFTRNGANLLVTTRNGAGTNHSAIDWRSFSVPQGSVTQFLQPSASSTSINRVVEANPSSILGQLRSNGRLVLVNPSGITVGGSAVIDTAGFTASTLAMSPEDAKAGLLRFGGPGALLKVESGAVVRAQGGDLVLIAPHVQTADKALLQSDGATLLLAGQRVEITGRGLEGIHMEVQAGNEAVNLGTLQGDAVGIFAGTLKHSGLVQAQSASVEGGKVVLKATGDALVDGRITARAGERGGRVDVLGERVGLLAGARVDASGAAGGGQVRIGGDSQGGNPDVPNARRTSVDAGANIQADATREGDGGRVIVWADEGTRMHGTISARGGAWGGDGGFAEVSGRQSLQFTGQADLRAPRGKTGTLLLDPVDITIRPADSSDPLPEGESILTTESLNKQLEQANVTVATSPSGLQGEGHIRLAGDAAVAWKSGNQLTLSADHGIDLLGQITATTTGGAQGATNGALRLIAGAGDIVQGPDSVVRVARLHAEAQAGSVGMGGANRVGLLSGGALGDFSFRNADNLGIQDDVVLAGGKVSLHSDGDIVLGGSRPVAGVALAGVAGKEVELTAGGSLRPVAPNTAATIFGLAGVRVDVGGDADLGSTLVLSAGAPITVLAGGRIGFGEILSAGTTGAGGAVTLQAGGNIDGGTIGASGLNGGRGGTVTITATAGDIAVDAVAADGGSSLDANGGAGGSIALTAGGQVRVRSRLSAVGGQVFSGTAATTASPAFAAGAGGNIAVTAAGDVVIGARGGLSANAAQVRADGGAAFTTLGAADGGAGGVVSLTSTGGGIDLFGTVGANGGSPLNGAAAGGGQVTLSALSSAPGQGRILLSGELSATGSSARSGTGGAGGAITVEAGGNITTNPAEGARLSARGGSSTLETGGRGGTITLRTVTGSLRAANATVEAQGGEGRDGGRGGDLVVQSAGDGLVSRLDAQGGAGNGSVPAPGGTGGAGGTVTVGVDGILDVPEILARGGQGGVASATVAGGRGGAGGSVDISFTGATGVLDRVASIDAEGGVGGSNAGGATTSALAGIGGDGGAVTVRGNALAVGRAGTNSIRISARGGAGGVAELATGRSADAGASGRTLLTGGSVVLRTVELSGDTEVRATQGTVETAAGTFQLWRAGKGFHLGATEGITLASTLAAFGDPGSALSLHSTGGDIRQGPGAGLLAASGLIAQADGGDVNLTRSNVLRSVTGSASGRFDLVNALGPVGIDALATPYARSSGLSGNAGVSVRSAGDIVALALVTSSAGSVSLVAGDTLPPINVGELPLPPIELPTSGAGGSALARGRIAAQGDIVLRGSQAVESTTAGGVVLQGATLDAGGDILMEGASPGVVGVAVDASHVASSGGSVTFRSPQAVRVASSTLQTAAGGVLHAEGSSVLLEEVSIGGGALSGQASAGDFRVLATQPSPAPLRLGARGISATGAVFVRTPGLLQLSGVVQAGAGGDALTLVAADLLRDGAGALETPNGRWLVYLPDTSANLATAAPSGNLALWGRSFALDPPPTITAPGNRYVFARRPVVDVAAEATSKVYDGSSSFGTLGFTVTGLVDAASFGNVFLQDTLTGALAVPAATKNVGSYAIARGTLQAPDGYAFGSFTPALASITPATLGVGGLVARDKVYDGTVSASLGGSARFDGLVAGDVVSLGSVDARFGNPDVGSAKPVTLQGGTLAGADAGNYTLVLPTGLSASITPAALVIAANNQSKPEGNVLVFNGTEFTAQGLVGGEKVDRVSLASAGAAASAAPGAYAITASGPVGSGGFRAGNYSVSFRDGALAVVGAGAPRPPAVQVAEVQVNNQVVTFADLFTEATQAHPAFDTPRRGTDRDKDGRNRDAIVLTDSACVR</sequence>
<accession>A0A937CWJ5</accession>
<dbReference type="Gene3D" id="2.160.20.10">
    <property type="entry name" value="Single-stranded right-handed beta-helix, Pectin lyase-like"/>
    <property type="match status" value="1"/>
</dbReference>
<gene>
    <name evidence="4" type="ORF">JJ685_26780</name>
</gene>
<dbReference type="Pfam" id="PF18676">
    <property type="entry name" value="MBG_2"/>
    <property type="match status" value="1"/>
</dbReference>
<dbReference type="InterPro" id="IPR008638">
    <property type="entry name" value="FhaB/CdiA-like_TPS"/>
</dbReference>
<keyword evidence="5" id="KW-1185">Reference proteome</keyword>
<dbReference type="InterPro" id="IPR012334">
    <property type="entry name" value="Pectin_lyas_fold"/>
</dbReference>
<feature type="region of interest" description="Disordered" evidence="1">
    <location>
        <begin position="991"/>
        <end position="1013"/>
    </location>
</feature>
<dbReference type="SMART" id="SM00912">
    <property type="entry name" value="Haemagg_act"/>
    <property type="match status" value="1"/>
</dbReference>
<evidence type="ECO:0000256" key="1">
    <source>
        <dbReference type="SAM" id="MobiDB-lite"/>
    </source>
</evidence>